<dbReference type="eggNOG" id="COG0491">
    <property type="taxonomic scope" value="Bacteria"/>
</dbReference>
<dbReference type="SMART" id="SM00849">
    <property type="entry name" value="Lactamase_B"/>
    <property type="match status" value="1"/>
</dbReference>
<keyword evidence="3" id="KW-0479">Metal-binding</keyword>
<keyword evidence="8" id="KW-1185">Reference proteome</keyword>
<protein>
    <submittedName>
        <fullName evidence="7">Beta-lactamase domain protein</fullName>
    </submittedName>
</protein>
<comment type="similarity">
    <text evidence="2">Belongs to the metallo-beta-lactamase superfamily.</text>
</comment>
<dbReference type="Gene3D" id="3.60.15.10">
    <property type="entry name" value="Ribonuclease Z/Hydroxyacylglutathione hydrolase-like"/>
    <property type="match status" value="1"/>
</dbReference>
<dbReference type="RefSeq" id="WP_007289573.1">
    <property type="nucleotide sequence ID" value="NZ_AAWL01000010.1"/>
</dbReference>
<dbReference type="GO" id="GO:0046872">
    <property type="term" value="F:metal ion binding"/>
    <property type="evidence" value="ECO:0007669"/>
    <property type="project" value="UniProtKB-KW"/>
</dbReference>
<dbReference type="PANTHER" id="PTHR42978:SF2">
    <property type="entry name" value="102 KBASES UNSTABLE REGION: FROM 1 TO 119443"/>
    <property type="match status" value="1"/>
</dbReference>
<evidence type="ECO:0000259" key="6">
    <source>
        <dbReference type="SMART" id="SM00849"/>
    </source>
</evidence>
<comment type="caution">
    <text evidence="7">The sequence shown here is derived from an EMBL/GenBank/DDBJ whole genome shotgun (WGS) entry which is preliminary data.</text>
</comment>
<reference evidence="7 8" key="2">
    <citation type="submission" date="2007-01" db="EMBL/GenBank/DDBJ databases">
        <title>Sequencing of the draft genome and assembly of Thermosinus carboxydivorans Nor1.</title>
        <authorList>
            <consortium name="US DOE Joint Genome Institute (JGI-PGF)"/>
            <person name="Copeland A."/>
            <person name="Lucas S."/>
            <person name="Lapidus A."/>
            <person name="Barry K."/>
            <person name="Glavina del Rio T."/>
            <person name="Dalin E."/>
            <person name="Tice H."/>
            <person name="Bruce D."/>
            <person name="Pitluck S."/>
            <person name="Richardson P."/>
        </authorList>
    </citation>
    <scope>NUCLEOTIDE SEQUENCE [LARGE SCALE GENOMIC DNA]</scope>
    <source>
        <strain evidence="7 8">Nor1</strain>
    </source>
</reference>
<dbReference type="EMBL" id="AAWL01000010">
    <property type="protein sequence ID" value="EAX47429.1"/>
    <property type="molecule type" value="Genomic_DNA"/>
</dbReference>
<dbReference type="GO" id="GO:0016787">
    <property type="term" value="F:hydrolase activity"/>
    <property type="evidence" value="ECO:0007669"/>
    <property type="project" value="UniProtKB-KW"/>
</dbReference>
<evidence type="ECO:0000256" key="5">
    <source>
        <dbReference type="ARBA" id="ARBA00022833"/>
    </source>
</evidence>
<dbReference type="Proteomes" id="UP000005139">
    <property type="component" value="Unassembled WGS sequence"/>
</dbReference>
<dbReference type="OrthoDB" id="9802897at2"/>
<organism evidence="7 8">
    <name type="scientific">Thermosinus carboxydivorans Nor1</name>
    <dbReference type="NCBI Taxonomy" id="401526"/>
    <lineage>
        <taxon>Bacteria</taxon>
        <taxon>Bacillati</taxon>
        <taxon>Bacillota</taxon>
        <taxon>Negativicutes</taxon>
        <taxon>Selenomonadales</taxon>
        <taxon>Sporomusaceae</taxon>
        <taxon>Thermosinus</taxon>
    </lineage>
</organism>
<dbReference type="AlphaFoldDB" id="A1HRB4"/>
<evidence type="ECO:0000256" key="4">
    <source>
        <dbReference type="ARBA" id="ARBA00022801"/>
    </source>
</evidence>
<dbReference type="InterPro" id="IPR051013">
    <property type="entry name" value="MBL_superfamily_lactonases"/>
</dbReference>
<evidence type="ECO:0000313" key="7">
    <source>
        <dbReference type="EMBL" id="EAX47429.1"/>
    </source>
</evidence>
<dbReference type="PANTHER" id="PTHR42978">
    <property type="entry name" value="QUORUM-QUENCHING LACTONASE YTNP-RELATED-RELATED"/>
    <property type="match status" value="1"/>
</dbReference>
<dbReference type="SUPFAM" id="SSF56281">
    <property type="entry name" value="Metallo-hydrolase/oxidoreductase"/>
    <property type="match status" value="1"/>
</dbReference>
<dbReference type="Pfam" id="PF00753">
    <property type="entry name" value="Lactamase_B"/>
    <property type="match status" value="1"/>
</dbReference>
<dbReference type="InterPro" id="IPR036866">
    <property type="entry name" value="RibonucZ/Hydroxyglut_hydro"/>
</dbReference>
<gene>
    <name evidence="7" type="ORF">TcarDRAFT_1447</name>
</gene>
<keyword evidence="4" id="KW-0378">Hydrolase</keyword>
<name>A1HRB4_9FIRM</name>
<evidence type="ECO:0000256" key="1">
    <source>
        <dbReference type="ARBA" id="ARBA00001947"/>
    </source>
</evidence>
<evidence type="ECO:0000313" key="8">
    <source>
        <dbReference type="Proteomes" id="UP000005139"/>
    </source>
</evidence>
<comment type="cofactor">
    <cofactor evidence="1">
        <name>Zn(2+)</name>
        <dbReference type="ChEBI" id="CHEBI:29105"/>
    </cofactor>
</comment>
<accession>A1HRB4</accession>
<evidence type="ECO:0000256" key="3">
    <source>
        <dbReference type="ARBA" id="ARBA00022723"/>
    </source>
</evidence>
<keyword evidence="5" id="KW-0862">Zinc</keyword>
<dbReference type="InterPro" id="IPR001279">
    <property type="entry name" value="Metallo-B-lactamas"/>
</dbReference>
<feature type="domain" description="Metallo-beta-lactamase" evidence="6">
    <location>
        <begin position="21"/>
        <end position="201"/>
    </location>
</feature>
<dbReference type="SMR" id="A1HRB4"/>
<proteinExistence type="inferred from homology"/>
<reference evidence="7 8" key="1">
    <citation type="submission" date="2007-01" db="EMBL/GenBank/DDBJ databases">
        <title>Annotation of the draft genome assembly of Thermosinus carboxydivorans Nor1.</title>
        <authorList>
            <consortium name="US DOE Joint Genome Institute (JGI-ORNL)"/>
            <person name="Larimer F."/>
            <person name="Land M."/>
            <person name="Hauser L."/>
        </authorList>
    </citation>
    <scope>NUCLEOTIDE SEQUENCE [LARGE SCALE GENOMIC DNA]</scope>
    <source>
        <strain evidence="7 8">Nor1</strain>
    </source>
</reference>
<evidence type="ECO:0000256" key="2">
    <source>
        <dbReference type="ARBA" id="ARBA00007749"/>
    </source>
</evidence>
<sequence length="250" mass="27831">MKVDIVFHGFPGRMTRGYMSWSSVVYLEVNDCKIVFDTGGMVERSEVPKRFKDRGISLNEIDIVVLSHFHYDHAMNFDFFPNARILLHEAEINWVLSDPDDWPIPKYLFPALEKTGRLEAVSKDIEIAPGVKTLHSPGHTPGCMSLVLSSNTMPTTVLAGDAVKNLNELATGEVAMSWDNEASAETIRRIREIAKVVIPGHDRVLEVAEDKIVAATSVRETIIVPAGVADLDKPRLIELVVEPTCQLIKK</sequence>